<keyword evidence="2" id="KW-1133">Transmembrane helix</keyword>
<dbReference type="EMBL" id="UOFL01000118">
    <property type="protein sequence ID" value="VAW77114.1"/>
    <property type="molecule type" value="Genomic_DNA"/>
</dbReference>
<feature type="region of interest" description="Disordered" evidence="1">
    <location>
        <begin position="547"/>
        <end position="574"/>
    </location>
</feature>
<feature type="transmembrane region" description="Helical" evidence="2">
    <location>
        <begin position="6"/>
        <end position="26"/>
    </location>
</feature>
<keyword evidence="2" id="KW-0472">Membrane</keyword>
<dbReference type="InterPro" id="IPR036465">
    <property type="entry name" value="vWFA_dom_sf"/>
</dbReference>
<keyword evidence="2" id="KW-0812">Transmembrane</keyword>
<feature type="domain" description="VWFA" evidence="3">
    <location>
        <begin position="103"/>
        <end position="312"/>
    </location>
</feature>
<organism evidence="4">
    <name type="scientific">hydrothermal vent metagenome</name>
    <dbReference type="NCBI Taxonomy" id="652676"/>
    <lineage>
        <taxon>unclassified sequences</taxon>
        <taxon>metagenomes</taxon>
        <taxon>ecological metagenomes</taxon>
    </lineage>
</organism>
<dbReference type="InterPro" id="IPR050768">
    <property type="entry name" value="UPF0353/GerABKA_families"/>
</dbReference>
<reference evidence="4" key="1">
    <citation type="submission" date="2018-06" db="EMBL/GenBank/DDBJ databases">
        <authorList>
            <person name="Zhirakovskaya E."/>
        </authorList>
    </citation>
    <scope>NUCLEOTIDE SEQUENCE</scope>
</reference>
<proteinExistence type="predicted"/>
<dbReference type="PANTHER" id="PTHR22550">
    <property type="entry name" value="SPORE GERMINATION PROTEIN"/>
    <property type="match status" value="1"/>
</dbReference>
<dbReference type="SUPFAM" id="SSF48452">
    <property type="entry name" value="TPR-like"/>
    <property type="match status" value="1"/>
</dbReference>
<feature type="transmembrane region" description="Helical" evidence="2">
    <location>
        <begin position="66"/>
        <end position="86"/>
    </location>
</feature>
<dbReference type="InterPro" id="IPR011990">
    <property type="entry name" value="TPR-like_helical_dom_sf"/>
</dbReference>
<evidence type="ECO:0000256" key="2">
    <source>
        <dbReference type="SAM" id="Phobius"/>
    </source>
</evidence>
<dbReference type="SMART" id="SM00327">
    <property type="entry name" value="VWA"/>
    <property type="match status" value="1"/>
</dbReference>
<gene>
    <name evidence="4" type="ORF">MNBD_GAMMA12-247</name>
</gene>
<sequence length="668" mass="75898">MNFSTIEWQNPWCLSLVFVPAILFLFSRRGLSNLKRFAQGHLLPWLLLSSQASNQNRDNRQLRTMFNIRISLHFLLWLMLAIAAAGPRQADQDSQNRLIASVDIMVLLDISRSMKAVDVVPDRLSRARVEVLRLLEMMKGDRIGLIVFGGRSLLVMPPTRDKSVARFYVSRLSHIDLPVDGSNLLEALKLADKTFKTPFRLRNNRLSVISKRSRAVLLISDGGLSDQSQALVTQQLAKMTGEGTQLYTIGVGTVAGGAIPDSKTHWLHFNNLLVRTRLDEQWLRQLARIGQGRYAALRDDGSTLKRIYQQGIARQASYLIEAGKQKYVVWNELYFMPLLIAVLIIILLLNPLNLFRKKVELKNSIAMPTIKSTGPNSSSSGDTSVSVSKLSILLFISLLIGCSHSQQFSYDHALQAYSKQQFRQTLEIYNVLDLSSLDGQERFNARMTAGNSAYRLLRWNEAVSWYQRAFIGGFSQKQKAQALFNMANAWTKMQNYPVAISIYQDVLLYWPAWKRATINLALVKALYQNVKNDPGADLAITSRLGKGPRSRRAMPGLTLNKGSTSIDNNPEKKDKSLKGYEYDIENKNSINGVNRTSNKQLSLTNKLGKNRLSMNTLDQVNHLGFFEIIKKTADKKNSRILWRRLFFYENKLFIPQGERINFPNHQPW</sequence>
<dbReference type="Gene3D" id="3.40.50.410">
    <property type="entry name" value="von Willebrand factor, type A domain"/>
    <property type="match status" value="1"/>
</dbReference>
<dbReference type="PANTHER" id="PTHR22550:SF14">
    <property type="entry name" value="VWFA DOMAIN-CONTAINING PROTEIN"/>
    <property type="match status" value="1"/>
</dbReference>
<protein>
    <recommendedName>
        <fullName evidence="3">VWFA domain-containing protein</fullName>
    </recommendedName>
</protein>
<feature type="transmembrane region" description="Helical" evidence="2">
    <location>
        <begin position="334"/>
        <end position="355"/>
    </location>
</feature>
<evidence type="ECO:0000313" key="4">
    <source>
        <dbReference type="EMBL" id="VAW77114.1"/>
    </source>
</evidence>
<accession>A0A3B0Z6X1</accession>
<dbReference type="Pfam" id="PF13519">
    <property type="entry name" value="VWA_2"/>
    <property type="match status" value="1"/>
</dbReference>
<dbReference type="SUPFAM" id="SSF53300">
    <property type="entry name" value="vWA-like"/>
    <property type="match status" value="1"/>
</dbReference>
<dbReference type="Gene3D" id="1.25.40.10">
    <property type="entry name" value="Tetratricopeptide repeat domain"/>
    <property type="match status" value="1"/>
</dbReference>
<dbReference type="PROSITE" id="PS50234">
    <property type="entry name" value="VWFA"/>
    <property type="match status" value="1"/>
</dbReference>
<dbReference type="InterPro" id="IPR002035">
    <property type="entry name" value="VWF_A"/>
</dbReference>
<evidence type="ECO:0000256" key="1">
    <source>
        <dbReference type="SAM" id="MobiDB-lite"/>
    </source>
</evidence>
<dbReference type="AlphaFoldDB" id="A0A3B0Z6X1"/>
<evidence type="ECO:0000259" key="3">
    <source>
        <dbReference type="PROSITE" id="PS50234"/>
    </source>
</evidence>
<name>A0A3B0Z6X1_9ZZZZ</name>